<dbReference type="GO" id="GO:0005524">
    <property type="term" value="F:ATP binding"/>
    <property type="evidence" value="ECO:0007669"/>
    <property type="project" value="UniProtKB-KW"/>
</dbReference>
<gene>
    <name evidence="8" type="ORF">ONB1V03_LOCUS9167</name>
</gene>
<dbReference type="GO" id="GO:0005634">
    <property type="term" value="C:nucleus"/>
    <property type="evidence" value="ECO:0007669"/>
    <property type="project" value="TreeGrafter"/>
</dbReference>
<keyword evidence="2" id="KW-0547">Nucleotide-binding</keyword>
<dbReference type="Gene3D" id="1.10.510.10">
    <property type="entry name" value="Transferase(Phosphotransferase) domain 1"/>
    <property type="match status" value="1"/>
</dbReference>
<dbReference type="CDD" id="cd00180">
    <property type="entry name" value="PKc"/>
    <property type="match status" value="1"/>
</dbReference>
<reference evidence="8" key="1">
    <citation type="submission" date="2020-11" db="EMBL/GenBank/DDBJ databases">
        <authorList>
            <person name="Tran Van P."/>
        </authorList>
    </citation>
    <scope>NUCLEOTIDE SEQUENCE</scope>
</reference>
<sequence>MSRKVPSSNRAQKIINYTIGDNAGIHLTGGGYINDDPANTGGQYTSGVSNSANLSHMTMSNMSNMNFIQGSSIQLGGGGGRSGSGSGGGGTGGVTGNGGGSRGARQQMAMLSTPVNIQGPTDINYQANINKPKNGTIRAAKRIEIHGTSDRNNALDEFTKLTQLDPDYVVKCHDWWIENDHFYIFMDYHRDTLRDIIELKPGVYDRDQGQPMDVTEFYMSCQIFRQLLDGVNYLHGLRPKMIHRDLKPDNILVSYANDPARFVRLCDFGLAVNHDKTCNNQGSNFHTHDVGTVRYQAPEIARVRKMGKLTKMMMKMSIF</sequence>
<dbReference type="SUPFAM" id="SSF56112">
    <property type="entry name" value="Protein kinase-like (PK-like)"/>
    <property type="match status" value="1"/>
</dbReference>
<dbReference type="SMART" id="SM00220">
    <property type="entry name" value="S_TKc"/>
    <property type="match status" value="1"/>
</dbReference>
<feature type="domain" description="Protein kinase" evidence="7">
    <location>
        <begin position="91"/>
        <end position="319"/>
    </location>
</feature>
<dbReference type="InterPro" id="IPR011009">
    <property type="entry name" value="Kinase-like_dom_sf"/>
</dbReference>
<feature type="compositionally biased region" description="Gly residues" evidence="6">
    <location>
        <begin position="75"/>
        <end position="102"/>
    </location>
</feature>
<proteinExistence type="inferred from homology"/>
<dbReference type="InterPro" id="IPR008271">
    <property type="entry name" value="Ser/Thr_kinase_AS"/>
</dbReference>
<dbReference type="PANTHER" id="PTHR11042">
    <property type="entry name" value="EUKARYOTIC TRANSLATION INITIATION FACTOR 2-ALPHA KINASE EIF2-ALPHA KINASE -RELATED"/>
    <property type="match status" value="1"/>
</dbReference>
<evidence type="ECO:0000256" key="5">
    <source>
        <dbReference type="ARBA" id="ARBA00037982"/>
    </source>
</evidence>
<organism evidence="8">
    <name type="scientific">Oppiella nova</name>
    <dbReference type="NCBI Taxonomy" id="334625"/>
    <lineage>
        <taxon>Eukaryota</taxon>
        <taxon>Metazoa</taxon>
        <taxon>Ecdysozoa</taxon>
        <taxon>Arthropoda</taxon>
        <taxon>Chelicerata</taxon>
        <taxon>Arachnida</taxon>
        <taxon>Acari</taxon>
        <taxon>Acariformes</taxon>
        <taxon>Sarcoptiformes</taxon>
        <taxon>Oribatida</taxon>
        <taxon>Brachypylina</taxon>
        <taxon>Oppioidea</taxon>
        <taxon>Oppiidae</taxon>
        <taxon>Oppiella</taxon>
    </lineage>
</organism>
<keyword evidence="3" id="KW-0418">Kinase</keyword>
<dbReference type="InterPro" id="IPR000719">
    <property type="entry name" value="Prot_kinase_dom"/>
</dbReference>
<dbReference type="Proteomes" id="UP000728032">
    <property type="component" value="Unassembled WGS sequence"/>
</dbReference>
<name>A0A7R9M2V5_9ACAR</name>
<keyword evidence="1" id="KW-0808">Transferase</keyword>
<feature type="region of interest" description="Disordered" evidence="6">
    <location>
        <begin position="72"/>
        <end position="105"/>
    </location>
</feature>
<comment type="similarity">
    <text evidence="5">Belongs to the protein kinase superfamily. Ser/Thr protein kinase family. GCN2 subfamily.</text>
</comment>
<dbReference type="GO" id="GO:0004672">
    <property type="term" value="F:protein kinase activity"/>
    <property type="evidence" value="ECO:0007669"/>
    <property type="project" value="InterPro"/>
</dbReference>
<evidence type="ECO:0000256" key="4">
    <source>
        <dbReference type="ARBA" id="ARBA00022840"/>
    </source>
</evidence>
<evidence type="ECO:0000256" key="3">
    <source>
        <dbReference type="ARBA" id="ARBA00022777"/>
    </source>
</evidence>
<evidence type="ECO:0000256" key="6">
    <source>
        <dbReference type="SAM" id="MobiDB-lite"/>
    </source>
</evidence>
<dbReference type="EMBL" id="CAJPVJ010005625">
    <property type="protein sequence ID" value="CAG2169693.1"/>
    <property type="molecule type" value="Genomic_DNA"/>
</dbReference>
<evidence type="ECO:0000256" key="1">
    <source>
        <dbReference type="ARBA" id="ARBA00022679"/>
    </source>
</evidence>
<keyword evidence="4" id="KW-0067">ATP-binding</keyword>
<dbReference type="InterPro" id="IPR050339">
    <property type="entry name" value="CC_SR_Kinase"/>
</dbReference>
<dbReference type="PROSITE" id="PS00108">
    <property type="entry name" value="PROTEIN_KINASE_ST"/>
    <property type="match status" value="1"/>
</dbReference>
<dbReference type="GO" id="GO:0005737">
    <property type="term" value="C:cytoplasm"/>
    <property type="evidence" value="ECO:0007669"/>
    <property type="project" value="TreeGrafter"/>
</dbReference>
<dbReference type="AlphaFoldDB" id="A0A7R9M2V5"/>
<dbReference type="EMBL" id="OC920450">
    <property type="protein sequence ID" value="CAD7652506.1"/>
    <property type="molecule type" value="Genomic_DNA"/>
</dbReference>
<evidence type="ECO:0000313" key="9">
    <source>
        <dbReference type="Proteomes" id="UP000728032"/>
    </source>
</evidence>
<keyword evidence="9" id="KW-1185">Reference proteome</keyword>
<evidence type="ECO:0000259" key="7">
    <source>
        <dbReference type="PROSITE" id="PS50011"/>
    </source>
</evidence>
<evidence type="ECO:0000256" key="2">
    <source>
        <dbReference type="ARBA" id="ARBA00022741"/>
    </source>
</evidence>
<protein>
    <recommendedName>
        <fullName evidence="7">Protein kinase domain-containing protein</fullName>
    </recommendedName>
</protein>
<accession>A0A7R9M2V5</accession>
<dbReference type="Pfam" id="PF00069">
    <property type="entry name" value="Pkinase"/>
    <property type="match status" value="1"/>
</dbReference>
<dbReference type="PROSITE" id="PS50011">
    <property type="entry name" value="PROTEIN_KINASE_DOM"/>
    <property type="match status" value="1"/>
</dbReference>
<evidence type="ECO:0000313" key="8">
    <source>
        <dbReference type="EMBL" id="CAD7652506.1"/>
    </source>
</evidence>
<dbReference type="OrthoDB" id="6434949at2759"/>